<organism evidence="1 2">
    <name type="scientific">Salix dunnii</name>
    <dbReference type="NCBI Taxonomy" id="1413687"/>
    <lineage>
        <taxon>Eukaryota</taxon>
        <taxon>Viridiplantae</taxon>
        <taxon>Streptophyta</taxon>
        <taxon>Embryophyta</taxon>
        <taxon>Tracheophyta</taxon>
        <taxon>Spermatophyta</taxon>
        <taxon>Magnoliopsida</taxon>
        <taxon>eudicotyledons</taxon>
        <taxon>Gunneridae</taxon>
        <taxon>Pentapetalae</taxon>
        <taxon>rosids</taxon>
        <taxon>fabids</taxon>
        <taxon>Malpighiales</taxon>
        <taxon>Salicaceae</taxon>
        <taxon>Saliceae</taxon>
        <taxon>Salix</taxon>
    </lineage>
</organism>
<proteinExistence type="predicted"/>
<evidence type="ECO:0000313" key="1">
    <source>
        <dbReference type="EMBL" id="KAF9680689.1"/>
    </source>
</evidence>
<dbReference type="AlphaFoldDB" id="A0A835MXM1"/>
<accession>A0A835MXM1</accession>
<protein>
    <submittedName>
        <fullName evidence="1">Uncharacterized protein</fullName>
    </submittedName>
</protein>
<comment type="caution">
    <text evidence="1">The sequence shown here is derived from an EMBL/GenBank/DDBJ whole genome shotgun (WGS) entry which is preliminary data.</text>
</comment>
<dbReference type="Proteomes" id="UP000657918">
    <property type="component" value="Unassembled WGS sequence"/>
</dbReference>
<evidence type="ECO:0000313" key="2">
    <source>
        <dbReference type="Proteomes" id="UP000657918"/>
    </source>
</evidence>
<dbReference type="EMBL" id="JADGMS010000006">
    <property type="protein sequence ID" value="KAF9680689.1"/>
    <property type="molecule type" value="Genomic_DNA"/>
</dbReference>
<keyword evidence="2" id="KW-1185">Reference proteome</keyword>
<name>A0A835MXM1_9ROSI</name>
<gene>
    <name evidence="1" type="ORF">SADUNF_Sadunf06G0147700</name>
</gene>
<reference evidence="1 2" key="1">
    <citation type="submission" date="2020-10" db="EMBL/GenBank/DDBJ databases">
        <title>Plant Genome Project.</title>
        <authorList>
            <person name="Zhang R.-G."/>
        </authorList>
    </citation>
    <scope>NUCLEOTIDE SEQUENCE [LARGE SCALE GENOMIC DNA]</scope>
    <source>
        <strain evidence="1">FAFU-HL-1</strain>
        <tissue evidence="1">Leaf</tissue>
    </source>
</reference>
<sequence>MSGQLSMLFWMNACLEIYKKNAESILSTHSNIRVMIDENHQKVFSQEIDSLLSQVLKDKAKLNINDS</sequence>